<evidence type="ECO:0000256" key="1">
    <source>
        <dbReference type="SAM" id="Phobius"/>
    </source>
</evidence>
<dbReference type="AlphaFoldDB" id="A0A0F5H2H9"/>
<dbReference type="Proteomes" id="UP000033750">
    <property type="component" value="Unassembled WGS sequence"/>
</dbReference>
<evidence type="ECO:0008006" key="4">
    <source>
        <dbReference type="Google" id="ProtNLM"/>
    </source>
</evidence>
<keyword evidence="3" id="KW-1185">Reference proteome</keyword>
<accession>A0A0F5H2H9</accession>
<gene>
    <name evidence="2" type="ORF">MMELEA_02710</name>
</gene>
<reference evidence="2 3" key="1">
    <citation type="submission" date="2015-03" db="EMBL/GenBank/DDBJ databases">
        <title>Genome sequence of Mycoplasma meleagridis strain ATCC 25294.</title>
        <authorList>
            <person name="Yacoub E."/>
            <person name="Blanchard A."/>
            <person name="Sirand-Pugnet P."/>
            <person name="Mardassi B.B.A."/>
        </authorList>
    </citation>
    <scope>NUCLEOTIDE SEQUENCE [LARGE SCALE GENOMIC DNA]</scope>
    <source>
        <strain evidence="2 3">ATCC 25294</strain>
    </source>
</reference>
<name>A0A0F5H2H9_9BACT</name>
<sequence>MKRKIWWWSIGVISISVISLISSAFIYTNNDTLIVRKNEKEINNNLVNIEFVGAVEGINKIKVIKNSLLKEIIKKVKISKKANLSNLNLNKILATDQIIRIPYKTSEINKKNINDIKNINDFKNLKLSSSLSKSIINFIKKKKINKWDELLAIRGLGEKTLEKLQKNFLI</sequence>
<keyword evidence="1" id="KW-0812">Transmembrane</keyword>
<organism evidence="2 3">
    <name type="scientific">Mycoplasmopsis meleagridis ATCC 25294</name>
    <dbReference type="NCBI Taxonomy" id="1264554"/>
    <lineage>
        <taxon>Bacteria</taxon>
        <taxon>Bacillati</taxon>
        <taxon>Mycoplasmatota</taxon>
        <taxon>Mycoplasmoidales</taxon>
        <taxon>Metamycoplasmataceae</taxon>
        <taxon>Mycoplasmopsis</taxon>
    </lineage>
</organism>
<dbReference type="EMBL" id="JZXN01000009">
    <property type="protein sequence ID" value="KKB27042.1"/>
    <property type="molecule type" value="Genomic_DNA"/>
</dbReference>
<dbReference type="RefSeq" id="WP_046096713.1">
    <property type="nucleotide sequence ID" value="NZ_JZXN01000009.1"/>
</dbReference>
<evidence type="ECO:0000313" key="3">
    <source>
        <dbReference type="Proteomes" id="UP000033750"/>
    </source>
</evidence>
<keyword evidence="1" id="KW-1133">Transmembrane helix</keyword>
<dbReference type="PATRIC" id="fig|1264554.4.peg.225"/>
<dbReference type="OrthoDB" id="7510573at2"/>
<proteinExistence type="predicted"/>
<protein>
    <recommendedName>
        <fullName evidence="4">Late competence protein ComEA, DNA receptor</fullName>
    </recommendedName>
</protein>
<evidence type="ECO:0000313" key="2">
    <source>
        <dbReference type="EMBL" id="KKB27042.1"/>
    </source>
</evidence>
<keyword evidence="1" id="KW-0472">Membrane</keyword>
<comment type="caution">
    <text evidence="2">The sequence shown here is derived from an EMBL/GenBank/DDBJ whole genome shotgun (WGS) entry which is preliminary data.</text>
</comment>
<dbReference type="NCBIfam" id="NF045978">
    <property type="entry name" value="ComEA_MAG0490"/>
    <property type="match status" value="1"/>
</dbReference>
<feature type="transmembrane region" description="Helical" evidence="1">
    <location>
        <begin position="6"/>
        <end position="27"/>
    </location>
</feature>
<dbReference type="STRING" id="29561.MM26B8_00530"/>